<evidence type="ECO:0000313" key="1">
    <source>
        <dbReference type="EMBL" id="GAA2606114.1"/>
    </source>
</evidence>
<evidence type="ECO:0008006" key="3">
    <source>
        <dbReference type="Google" id="ProtNLM"/>
    </source>
</evidence>
<keyword evidence="2" id="KW-1185">Reference proteome</keyword>
<sequence length="79" mass="8158">MDVTSAALACTAASTAVAPPTANVPKARDASSFLVLSMVYPEFDELVAPGEQAAPGWRLTDARTPLCLSITLATTKSGY</sequence>
<comment type="caution">
    <text evidence="1">The sequence shown here is derived from an EMBL/GenBank/DDBJ whole genome shotgun (WGS) entry which is preliminary data.</text>
</comment>
<accession>A0ABP6CAZ3</accession>
<reference evidence="2" key="1">
    <citation type="journal article" date="2019" name="Int. J. Syst. Evol. Microbiol.">
        <title>The Global Catalogue of Microorganisms (GCM) 10K type strain sequencing project: providing services to taxonomists for standard genome sequencing and annotation.</title>
        <authorList>
            <consortium name="The Broad Institute Genomics Platform"/>
            <consortium name="The Broad Institute Genome Sequencing Center for Infectious Disease"/>
            <person name="Wu L."/>
            <person name="Ma J."/>
        </authorList>
    </citation>
    <scope>NUCLEOTIDE SEQUENCE [LARGE SCALE GENOMIC DNA]</scope>
    <source>
        <strain evidence="2">JCM 6833</strain>
    </source>
</reference>
<gene>
    <name evidence="1" type="ORF">GCM10010411_45310</name>
</gene>
<protein>
    <recommendedName>
        <fullName evidence="3">Secreted protein</fullName>
    </recommendedName>
</protein>
<evidence type="ECO:0000313" key="2">
    <source>
        <dbReference type="Proteomes" id="UP001501509"/>
    </source>
</evidence>
<proteinExistence type="predicted"/>
<dbReference type="EMBL" id="BAAATD010000006">
    <property type="protein sequence ID" value="GAA2606114.1"/>
    <property type="molecule type" value="Genomic_DNA"/>
</dbReference>
<name>A0ABP6CAZ3_9ACTN</name>
<organism evidence="1 2">
    <name type="scientific">Actinomadura fulvescens</name>
    <dbReference type="NCBI Taxonomy" id="46160"/>
    <lineage>
        <taxon>Bacteria</taxon>
        <taxon>Bacillati</taxon>
        <taxon>Actinomycetota</taxon>
        <taxon>Actinomycetes</taxon>
        <taxon>Streptosporangiales</taxon>
        <taxon>Thermomonosporaceae</taxon>
        <taxon>Actinomadura</taxon>
    </lineage>
</organism>
<dbReference type="Proteomes" id="UP001501509">
    <property type="component" value="Unassembled WGS sequence"/>
</dbReference>